<dbReference type="Pfam" id="PF03959">
    <property type="entry name" value="FSH1"/>
    <property type="match status" value="1"/>
</dbReference>
<evidence type="ECO:0000256" key="1">
    <source>
        <dbReference type="ARBA" id="ARBA00022801"/>
    </source>
</evidence>
<evidence type="ECO:0000259" key="2">
    <source>
        <dbReference type="Pfam" id="PF03959"/>
    </source>
</evidence>
<feature type="domain" description="Serine hydrolase" evidence="2">
    <location>
        <begin position="2"/>
        <end position="267"/>
    </location>
</feature>
<dbReference type="Proteomes" id="UP001338125">
    <property type="component" value="Unassembled WGS sequence"/>
</dbReference>
<proteinExistence type="predicted"/>
<dbReference type="InterPro" id="IPR005645">
    <property type="entry name" value="FSH-like_dom"/>
</dbReference>
<organism evidence="3 4">
    <name type="scientific">Cladobotryum mycophilum</name>
    <dbReference type="NCBI Taxonomy" id="491253"/>
    <lineage>
        <taxon>Eukaryota</taxon>
        <taxon>Fungi</taxon>
        <taxon>Dikarya</taxon>
        <taxon>Ascomycota</taxon>
        <taxon>Pezizomycotina</taxon>
        <taxon>Sordariomycetes</taxon>
        <taxon>Hypocreomycetidae</taxon>
        <taxon>Hypocreales</taxon>
        <taxon>Hypocreaceae</taxon>
        <taxon>Cladobotryum</taxon>
    </lineage>
</organism>
<sequence length="309" mass="33957">MRRVLALHGVGSSGTILRDQLTPLVRALDPNYEFVYLDGAIETQRGPGMAPYYPGPFYSYTTGYSPKEIRDALDDLDDFIQENGPFDGIIGFSQGASMAAAYLLDLYARLPDERPPFGFAVFLSLVAAFSPDDMQCLPIAERLVSSDYAAVKAFPDEIPTQLPLADGIFVGYLATTFRAARKIGAVLPEYDIDFFKDRETKKVPRVMHPFLTEDRIKIPTVHVTGKTDLPAMIEQSQVVSALCDQSITLIQQHEGGHAAPAKKADVDRLVDTLEWAILESANQSALQAVTIKIPTKRFLGVNSTVASRI</sequence>
<name>A0ABR0SXK4_9HYPO</name>
<dbReference type="PANTHER" id="PTHR48070:SF4">
    <property type="entry name" value="ESTERASE ALNB"/>
    <property type="match status" value="1"/>
</dbReference>
<dbReference type="PANTHER" id="PTHR48070">
    <property type="entry name" value="ESTERASE OVCA2"/>
    <property type="match status" value="1"/>
</dbReference>
<reference evidence="3 4" key="1">
    <citation type="submission" date="2024-01" db="EMBL/GenBank/DDBJ databases">
        <title>Complete genome of Cladobotryum mycophilum ATHUM6906.</title>
        <authorList>
            <person name="Christinaki A.C."/>
            <person name="Myridakis A.I."/>
            <person name="Kouvelis V.N."/>
        </authorList>
    </citation>
    <scope>NUCLEOTIDE SEQUENCE [LARGE SCALE GENOMIC DNA]</scope>
    <source>
        <strain evidence="3 4">ATHUM6906</strain>
    </source>
</reference>
<dbReference type="EMBL" id="JAVFKD010000002">
    <property type="protein sequence ID" value="KAK5996869.1"/>
    <property type="molecule type" value="Genomic_DNA"/>
</dbReference>
<dbReference type="Gene3D" id="3.40.50.1820">
    <property type="entry name" value="alpha/beta hydrolase"/>
    <property type="match status" value="1"/>
</dbReference>
<dbReference type="InterPro" id="IPR029058">
    <property type="entry name" value="AB_hydrolase_fold"/>
</dbReference>
<keyword evidence="4" id="KW-1185">Reference proteome</keyword>
<dbReference type="InterPro" id="IPR050593">
    <property type="entry name" value="LovG"/>
</dbReference>
<keyword evidence="1" id="KW-0378">Hydrolase</keyword>
<evidence type="ECO:0000313" key="3">
    <source>
        <dbReference type="EMBL" id="KAK5996869.1"/>
    </source>
</evidence>
<comment type="caution">
    <text evidence="3">The sequence shown here is derived from an EMBL/GenBank/DDBJ whole genome shotgun (WGS) entry which is preliminary data.</text>
</comment>
<dbReference type="SUPFAM" id="SSF53474">
    <property type="entry name" value="alpha/beta-Hydrolases"/>
    <property type="match status" value="1"/>
</dbReference>
<protein>
    <submittedName>
        <fullName evidence="3">Esterase alnB</fullName>
    </submittedName>
</protein>
<accession>A0ABR0SXK4</accession>
<evidence type="ECO:0000313" key="4">
    <source>
        <dbReference type="Proteomes" id="UP001338125"/>
    </source>
</evidence>
<gene>
    <name evidence="3" type="ORF">PT974_02214</name>
</gene>